<dbReference type="PANTHER" id="PTHR30383">
    <property type="entry name" value="THIOESTERASE 1/PROTEASE 1/LYSOPHOSPHOLIPASE L1"/>
    <property type="match status" value="1"/>
</dbReference>
<feature type="chain" id="PRO_5046095161" evidence="1">
    <location>
        <begin position="19"/>
        <end position="208"/>
    </location>
</feature>
<evidence type="ECO:0000259" key="2">
    <source>
        <dbReference type="Pfam" id="PF13472"/>
    </source>
</evidence>
<evidence type="ECO:0000313" key="4">
    <source>
        <dbReference type="Proteomes" id="UP001302349"/>
    </source>
</evidence>
<dbReference type="Pfam" id="PF13472">
    <property type="entry name" value="Lipase_GDSL_2"/>
    <property type="match status" value="1"/>
</dbReference>
<dbReference type="RefSeq" id="WP_317490648.1">
    <property type="nucleotide sequence ID" value="NZ_CP136051.1"/>
</dbReference>
<proteinExistence type="predicted"/>
<dbReference type="InterPro" id="IPR036514">
    <property type="entry name" value="SGNH_hydro_sf"/>
</dbReference>
<dbReference type="Proteomes" id="UP001302349">
    <property type="component" value="Chromosome"/>
</dbReference>
<feature type="signal peptide" evidence="1">
    <location>
        <begin position="1"/>
        <end position="18"/>
    </location>
</feature>
<evidence type="ECO:0000256" key="1">
    <source>
        <dbReference type="SAM" id="SignalP"/>
    </source>
</evidence>
<keyword evidence="4" id="KW-1185">Reference proteome</keyword>
<gene>
    <name evidence="3" type="ORF">RT717_05065</name>
</gene>
<accession>A0ABZ0IUD7</accession>
<dbReference type="PANTHER" id="PTHR30383:SF5">
    <property type="entry name" value="SGNH HYDROLASE-TYPE ESTERASE DOMAIN-CONTAINING PROTEIN"/>
    <property type="match status" value="1"/>
</dbReference>
<organism evidence="3 4">
    <name type="scientific">Imperialibacter roseus</name>
    <dbReference type="NCBI Taxonomy" id="1324217"/>
    <lineage>
        <taxon>Bacteria</taxon>
        <taxon>Pseudomonadati</taxon>
        <taxon>Bacteroidota</taxon>
        <taxon>Cytophagia</taxon>
        <taxon>Cytophagales</taxon>
        <taxon>Flammeovirgaceae</taxon>
        <taxon>Imperialibacter</taxon>
    </lineage>
</organism>
<feature type="domain" description="SGNH hydrolase-type esterase" evidence="2">
    <location>
        <begin position="25"/>
        <end position="196"/>
    </location>
</feature>
<dbReference type="Gene3D" id="3.40.50.1110">
    <property type="entry name" value="SGNH hydrolase"/>
    <property type="match status" value="1"/>
</dbReference>
<keyword evidence="1" id="KW-0732">Signal</keyword>
<dbReference type="EMBL" id="CP136051">
    <property type="protein sequence ID" value="WOK08000.1"/>
    <property type="molecule type" value="Genomic_DNA"/>
</dbReference>
<evidence type="ECO:0000313" key="3">
    <source>
        <dbReference type="EMBL" id="WOK08000.1"/>
    </source>
</evidence>
<sequence length="208" mass="23363">MKSIFLTLMLAGFFMVKAQPIKVACVGDSITEGHGIDEEDKRYPQVLGQLLGADYEVRNYGISGRTLLKQGDFPYWNEPKYKEVLAWQPDIVVIKLGTNDSKPQNWKYKGDFIDEYLEFIQSFASLPSQPKIYICLPVPVYKDAFDITEEVVKGGVIPRVEQTAKETKLKTIDLYKALSGHPEMFPDGVHPNAAGASLIAEAVYKKIK</sequence>
<dbReference type="SUPFAM" id="SSF52266">
    <property type="entry name" value="SGNH hydrolase"/>
    <property type="match status" value="1"/>
</dbReference>
<dbReference type="InterPro" id="IPR051532">
    <property type="entry name" value="Ester_Hydrolysis_Enzymes"/>
</dbReference>
<dbReference type="InterPro" id="IPR013830">
    <property type="entry name" value="SGNH_hydro"/>
</dbReference>
<protein>
    <submittedName>
        <fullName evidence="3">GDSL-type esterase/lipase family protein</fullName>
    </submittedName>
</protein>
<reference evidence="3 4" key="1">
    <citation type="journal article" date="2023" name="Microbiol. Resour. Announc.">
        <title>Complete Genome Sequence of Imperialibacter roseus strain P4T.</title>
        <authorList>
            <person name="Tizabi D.R."/>
            <person name="Bachvaroff T."/>
            <person name="Hill R.T."/>
        </authorList>
    </citation>
    <scope>NUCLEOTIDE SEQUENCE [LARGE SCALE GENOMIC DNA]</scope>
    <source>
        <strain evidence="3 4">P4T</strain>
    </source>
</reference>
<name>A0ABZ0IUD7_9BACT</name>